<dbReference type="AlphaFoldDB" id="X1CAK2"/>
<reference evidence="1" key="1">
    <citation type="journal article" date="2014" name="Front. Microbiol.">
        <title>High frequency of phylogenetically diverse reductive dehalogenase-homologous genes in deep subseafloor sedimentary metagenomes.</title>
        <authorList>
            <person name="Kawai M."/>
            <person name="Futagami T."/>
            <person name="Toyoda A."/>
            <person name="Takaki Y."/>
            <person name="Nishi S."/>
            <person name="Hori S."/>
            <person name="Arai W."/>
            <person name="Tsubouchi T."/>
            <person name="Morono Y."/>
            <person name="Uchiyama I."/>
            <person name="Ito T."/>
            <person name="Fujiyama A."/>
            <person name="Inagaki F."/>
            <person name="Takami H."/>
        </authorList>
    </citation>
    <scope>NUCLEOTIDE SEQUENCE</scope>
    <source>
        <strain evidence="1">Expedition CK06-06</strain>
    </source>
</reference>
<dbReference type="PANTHER" id="PTHR33317">
    <property type="entry name" value="POLYNUCLEOTIDYL TRANSFERASE, RIBONUCLEASE H-LIKE SUPERFAMILY PROTEIN"/>
    <property type="match status" value="1"/>
</dbReference>
<dbReference type="InterPro" id="IPR037027">
    <property type="entry name" value="YqgF/RNaseH-like_dom_sf"/>
</dbReference>
<dbReference type="SUPFAM" id="SSF53098">
    <property type="entry name" value="Ribonuclease H-like"/>
    <property type="match status" value="1"/>
</dbReference>
<dbReference type="CDD" id="cd16964">
    <property type="entry name" value="YqgF"/>
    <property type="match status" value="1"/>
</dbReference>
<accession>X1CAK2</accession>
<dbReference type="InterPro" id="IPR012337">
    <property type="entry name" value="RNaseH-like_sf"/>
</dbReference>
<dbReference type="EMBL" id="BART01020683">
    <property type="protein sequence ID" value="GAH05176.1"/>
    <property type="molecule type" value="Genomic_DNA"/>
</dbReference>
<name>X1CAK2_9ZZZZ</name>
<gene>
    <name evidence="1" type="ORF">S01H4_38359</name>
</gene>
<protein>
    <recommendedName>
        <fullName evidence="2">YqgF/RNase H-like domain-containing protein</fullName>
    </recommendedName>
</protein>
<dbReference type="InterPro" id="IPR005227">
    <property type="entry name" value="YqgF"/>
</dbReference>
<dbReference type="GO" id="GO:0005829">
    <property type="term" value="C:cytosol"/>
    <property type="evidence" value="ECO:0007669"/>
    <property type="project" value="TreeGrafter"/>
</dbReference>
<evidence type="ECO:0008006" key="2">
    <source>
        <dbReference type="Google" id="ProtNLM"/>
    </source>
</evidence>
<dbReference type="Pfam" id="PF03652">
    <property type="entry name" value="RuvX"/>
    <property type="match status" value="1"/>
</dbReference>
<comment type="caution">
    <text evidence="1">The sequence shown here is derived from an EMBL/GenBank/DDBJ whole genome shotgun (WGS) entry which is preliminary data.</text>
</comment>
<dbReference type="Gene3D" id="3.30.420.140">
    <property type="entry name" value="YqgF/RNase H-like domain"/>
    <property type="match status" value="1"/>
</dbReference>
<evidence type="ECO:0000313" key="1">
    <source>
        <dbReference type="EMBL" id="GAH05176.1"/>
    </source>
</evidence>
<dbReference type="PANTHER" id="PTHR33317:SF4">
    <property type="entry name" value="POLYNUCLEOTIDYL TRANSFERASE, RIBONUCLEASE H-LIKE SUPERFAMILY PROTEIN"/>
    <property type="match status" value="1"/>
</dbReference>
<organism evidence="1">
    <name type="scientific">marine sediment metagenome</name>
    <dbReference type="NCBI Taxonomy" id="412755"/>
    <lineage>
        <taxon>unclassified sequences</taxon>
        <taxon>metagenomes</taxon>
        <taxon>ecological metagenomes</taxon>
    </lineage>
</organism>
<sequence length="110" mass="12594">MFFLKLVEQEEIVGFVVGLPIHSDGRNSEMSSEVEKFATWLSDVTERPIVFQDERHTSQEASGLLRPARLTRGRKKERHDAVAAQSFSAHGWKDSDTTKLFVSYRTKQLL</sequence>
<dbReference type="GO" id="GO:0000967">
    <property type="term" value="P:rRNA 5'-end processing"/>
    <property type="evidence" value="ECO:0007669"/>
    <property type="project" value="TreeGrafter"/>
</dbReference>
<feature type="non-terminal residue" evidence="1">
    <location>
        <position position="110"/>
    </location>
</feature>
<proteinExistence type="predicted"/>